<dbReference type="InterPro" id="IPR036412">
    <property type="entry name" value="HAD-like_sf"/>
</dbReference>
<dbReference type="InterPro" id="IPR023214">
    <property type="entry name" value="HAD_sf"/>
</dbReference>
<reference evidence="4" key="2">
    <citation type="submission" date="2009-11" db="EMBL/GenBank/DDBJ databases">
        <title>The Genome Sequence of Allomyces macrogynus strain ATCC 38327.</title>
        <authorList>
            <consortium name="The Broad Institute Genome Sequencing Platform"/>
            <person name="Russ C."/>
            <person name="Cuomo C."/>
            <person name="Shea T."/>
            <person name="Young S.K."/>
            <person name="Zeng Q."/>
            <person name="Koehrsen M."/>
            <person name="Haas B."/>
            <person name="Borodovsky M."/>
            <person name="Guigo R."/>
            <person name="Alvarado L."/>
            <person name="Berlin A."/>
            <person name="Borenstein D."/>
            <person name="Chen Z."/>
            <person name="Engels R."/>
            <person name="Freedman E."/>
            <person name="Gellesch M."/>
            <person name="Goldberg J."/>
            <person name="Griggs A."/>
            <person name="Gujja S."/>
            <person name="Heiman D."/>
            <person name="Hepburn T."/>
            <person name="Howarth C."/>
            <person name="Jen D."/>
            <person name="Larson L."/>
            <person name="Lewis B."/>
            <person name="Mehta T."/>
            <person name="Park D."/>
            <person name="Pearson M."/>
            <person name="Roberts A."/>
            <person name="Saif S."/>
            <person name="Shenoy N."/>
            <person name="Sisk P."/>
            <person name="Stolte C."/>
            <person name="Sykes S."/>
            <person name="Walk T."/>
            <person name="White J."/>
            <person name="Yandava C."/>
            <person name="Burger G."/>
            <person name="Gray M.W."/>
            <person name="Holland P.W.H."/>
            <person name="King N."/>
            <person name="Lang F.B.F."/>
            <person name="Roger A.J."/>
            <person name="Ruiz-Trillo I."/>
            <person name="Lander E."/>
            <person name="Nusbaum C."/>
        </authorList>
    </citation>
    <scope>NUCLEOTIDE SEQUENCE [LARGE SCALE GENOMIC DNA]</scope>
    <source>
        <strain evidence="4">ATCC 38327</strain>
    </source>
</reference>
<dbReference type="AlphaFoldDB" id="A0A0L0T2R9"/>
<organism evidence="3 4">
    <name type="scientific">Allomyces macrogynus (strain ATCC 38327)</name>
    <name type="common">Allomyces javanicus var. macrogynus</name>
    <dbReference type="NCBI Taxonomy" id="578462"/>
    <lineage>
        <taxon>Eukaryota</taxon>
        <taxon>Fungi</taxon>
        <taxon>Fungi incertae sedis</taxon>
        <taxon>Blastocladiomycota</taxon>
        <taxon>Blastocladiomycetes</taxon>
        <taxon>Blastocladiales</taxon>
        <taxon>Blastocladiaceae</taxon>
        <taxon>Allomyces</taxon>
    </lineage>
</organism>
<dbReference type="VEuPathDB" id="FungiDB:AMAG_14009"/>
<dbReference type="CDD" id="cd07521">
    <property type="entry name" value="HAD_FCP1-like"/>
    <property type="match status" value="1"/>
</dbReference>
<dbReference type="EMBL" id="GG745359">
    <property type="protein sequence ID" value="KNE69153.1"/>
    <property type="molecule type" value="Genomic_DNA"/>
</dbReference>
<protein>
    <submittedName>
        <fullName evidence="3">Dullard-like phosphatase domain-containing protein</fullName>
    </submittedName>
</protein>
<dbReference type="Pfam" id="PF03031">
    <property type="entry name" value="NIF"/>
    <property type="match status" value="1"/>
</dbReference>
<feature type="region of interest" description="Disordered" evidence="1">
    <location>
        <begin position="116"/>
        <end position="211"/>
    </location>
</feature>
<name>A0A0L0T2R9_ALLM3</name>
<keyword evidence="4" id="KW-1185">Reference proteome</keyword>
<dbReference type="OrthoDB" id="277011at2759"/>
<proteinExistence type="predicted"/>
<dbReference type="PROSITE" id="PS50969">
    <property type="entry name" value="FCP1"/>
    <property type="match status" value="1"/>
</dbReference>
<dbReference type="PANTHER" id="PTHR12210">
    <property type="entry name" value="DULLARD PROTEIN PHOSPHATASE"/>
    <property type="match status" value="1"/>
</dbReference>
<reference evidence="3 4" key="1">
    <citation type="submission" date="2009-11" db="EMBL/GenBank/DDBJ databases">
        <title>Annotation of Allomyces macrogynus ATCC 38327.</title>
        <authorList>
            <consortium name="The Broad Institute Genome Sequencing Platform"/>
            <person name="Russ C."/>
            <person name="Cuomo C."/>
            <person name="Burger G."/>
            <person name="Gray M.W."/>
            <person name="Holland P.W.H."/>
            <person name="King N."/>
            <person name="Lang F.B.F."/>
            <person name="Roger A.J."/>
            <person name="Ruiz-Trillo I."/>
            <person name="Young S.K."/>
            <person name="Zeng Q."/>
            <person name="Gargeya S."/>
            <person name="Fitzgerald M."/>
            <person name="Haas B."/>
            <person name="Abouelleil A."/>
            <person name="Alvarado L."/>
            <person name="Arachchi H.M."/>
            <person name="Berlin A."/>
            <person name="Chapman S.B."/>
            <person name="Gearin G."/>
            <person name="Goldberg J."/>
            <person name="Griggs A."/>
            <person name="Gujja S."/>
            <person name="Hansen M."/>
            <person name="Heiman D."/>
            <person name="Howarth C."/>
            <person name="Larimer J."/>
            <person name="Lui A."/>
            <person name="MacDonald P.J.P."/>
            <person name="McCowen C."/>
            <person name="Montmayeur A."/>
            <person name="Murphy C."/>
            <person name="Neiman D."/>
            <person name="Pearson M."/>
            <person name="Priest M."/>
            <person name="Roberts A."/>
            <person name="Saif S."/>
            <person name="Shea T."/>
            <person name="Sisk P."/>
            <person name="Stolte C."/>
            <person name="Sykes S."/>
            <person name="Wortman J."/>
            <person name="Nusbaum C."/>
            <person name="Birren B."/>
        </authorList>
    </citation>
    <scope>NUCLEOTIDE SEQUENCE [LARGE SCALE GENOMIC DNA]</scope>
    <source>
        <strain evidence="3 4">ATCC 38327</strain>
    </source>
</reference>
<evidence type="ECO:0000313" key="4">
    <source>
        <dbReference type="Proteomes" id="UP000054350"/>
    </source>
</evidence>
<evidence type="ECO:0000259" key="2">
    <source>
        <dbReference type="PROSITE" id="PS50969"/>
    </source>
</evidence>
<sequence length="396" mass="41802">MLATARLVASVHHIAEAAAPVTSPSSAPAGPPVATAPATSPTFFAVLFAPARAASDALGMASLLHALVRRLLAFILPLVPIALASHLPFLRSDASGGGALRAGALAAVPATPASASTNRSLADAAPPPPQTRFGSPPLPASTTRRNAASAAAAPGTPPDASAAPRTPPLGGRRPGTRRRQVTGAASVAGSVASSRRGGPGAGPGTASVTASVGRPHRAFAARKKTLVIDLDECLVHSSSRALRQPDHMVEVTIEHHRCLYYVYKRPHVDFFLQKVAEWYRVVIFTASMQEYADPVIDFMDPQRTIASDRFFRQHCRQHGGTYLKDLTVIDPDLSHVCLLDNSPVSYALQQANGIPIEGWVGDPLDEALLDMLPFLDALRFTEDVRSVLGLKLYPTL</sequence>
<accession>A0A0L0T2R9</accession>
<dbReference type="SMART" id="SM00577">
    <property type="entry name" value="CPDc"/>
    <property type="match status" value="1"/>
</dbReference>
<feature type="compositionally biased region" description="Low complexity" evidence="1">
    <location>
        <begin position="140"/>
        <end position="171"/>
    </location>
</feature>
<dbReference type="OMA" id="HVCLLDN"/>
<evidence type="ECO:0000256" key="1">
    <source>
        <dbReference type="SAM" id="MobiDB-lite"/>
    </source>
</evidence>
<dbReference type="InterPro" id="IPR050365">
    <property type="entry name" value="TIM50"/>
</dbReference>
<dbReference type="InterPro" id="IPR011948">
    <property type="entry name" value="Dullard_phosphatase"/>
</dbReference>
<dbReference type="Gene3D" id="3.40.50.1000">
    <property type="entry name" value="HAD superfamily/HAD-like"/>
    <property type="match status" value="1"/>
</dbReference>
<dbReference type="SUPFAM" id="SSF56784">
    <property type="entry name" value="HAD-like"/>
    <property type="match status" value="1"/>
</dbReference>
<dbReference type="InterPro" id="IPR004274">
    <property type="entry name" value="FCP1_dom"/>
</dbReference>
<dbReference type="eggNOG" id="KOG1605">
    <property type="taxonomic scope" value="Eukaryota"/>
</dbReference>
<feature type="compositionally biased region" description="Low complexity" evidence="1">
    <location>
        <begin position="181"/>
        <end position="196"/>
    </location>
</feature>
<gene>
    <name evidence="3" type="ORF">AMAG_14009</name>
</gene>
<dbReference type="FunFam" id="3.40.50.1000:FF:000093">
    <property type="entry name" value="NLI interacting factor-like phosphatase family protein"/>
    <property type="match status" value="1"/>
</dbReference>
<dbReference type="STRING" id="578462.A0A0L0T2R9"/>
<dbReference type="GO" id="GO:0016791">
    <property type="term" value="F:phosphatase activity"/>
    <property type="evidence" value="ECO:0007669"/>
    <property type="project" value="InterPro"/>
</dbReference>
<dbReference type="NCBIfam" id="TIGR02251">
    <property type="entry name" value="HIF-SF_euk"/>
    <property type="match status" value="1"/>
</dbReference>
<feature type="domain" description="FCP1 homology" evidence="2">
    <location>
        <begin position="219"/>
        <end position="378"/>
    </location>
</feature>
<dbReference type="Proteomes" id="UP000054350">
    <property type="component" value="Unassembled WGS sequence"/>
</dbReference>
<evidence type="ECO:0000313" key="3">
    <source>
        <dbReference type="EMBL" id="KNE69153.1"/>
    </source>
</evidence>